<evidence type="ECO:0000256" key="5">
    <source>
        <dbReference type="ARBA" id="ARBA00022777"/>
    </source>
</evidence>
<dbReference type="HAMAP" id="MF_00376">
    <property type="entry name" value="Dephospho_CoA_kinase"/>
    <property type="match status" value="1"/>
</dbReference>
<organism evidence="10 11">
    <name type="scientific">Caloramator mitchellensis</name>
    <dbReference type="NCBI Taxonomy" id="908809"/>
    <lineage>
        <taxon>Bacteria</taxon>
        <taxon>Bacillati</taxon>
        <taxon>Bacillota</taxon>
        <taxon>Clostridia</taxon>
        <taxon>Eubacteriales</taxon>
        <taxon>Clostridiaceae</taxon>
        <taxon>Caloramator</taxon>
    </lineage>
</organism>
<keyword evidence="11" id="KW-1185">Reference proteome</keyword>
<evidence type="ECO:0000256" key="8">
    <source>
        <dbReference type="HAMAP-Rule" id="MF_00376"/>
    </source>
</evidence>
<evidence type="ECO:0000256" key="3">
    <source>
        <dbReference type="ARBA" id="ARBA00022679"/>
    </source>
</evidence>
<evidence type="ECO:0000256" key="9">
    <source>
        <dbReference type="NCBIfam" id="TIGR00152"/>
    </source>
</evidence>
<dbReference type="InterPro" id="IPR027417">
    <property type="entry name" value="P-loop_NTPase"/>
</dbReference>
<dbReference type="PANTHER" id="PTHR10695:SF46">
    <property type="entry name" value="BIFUNCTIONAL COENZYME A SYNTHASE-RELATED"/>
    <property type="match status" value="1"/>
</dbReference>
<comment type="similarity">
    <text evidence="1 8">Belongs to the CoaE family.</text>
</comment>
<comment type="function">
    <text evidence="8">Catalyzes the phosphorylation of the 3'-hydroxyl group of dephosphocoenzyme A to form coenzyme A.</text>
</comment>
<keyword evidence="7 8" id="KW-0173">Coenzyme A biosynthesis</keyword>
<dbReference type="GO" id="GO:0004140">
    <property type="term" value="F:dephospho-CoA kinase activity"/>
    <property type="evidence" value="ECO:0007669"/>
    <property type="project" value="UniProtKB-UniRule"/>
</dbReference>
<dbReference type="AlphaFoldDB" id="A0A0R3K6R5"/>
<dbReference type="RefSeq" id="WP_057976369.1">
    <property type="nucleotide sequence ID" value="NZ_LKHP01000001.1"/>
</dbReference>
<keyword evidence="2 8" id="KW-0963">Cytoplasm</keyword>
<dbReference type="EMBL" id="LKHP01000001">
    <property type="protein sequence ID" value="KRQ88127.1"/>
    <property type="molecule type" value="Genomic_DNA"/>
</dbReference>
<dbReference type="SUPFAM" id="SSF52540">
    <property type="entry name" value="P-loop containing nucleoside triphosphate hydrolases"/>
    <property type="match status" value="1"/>
</dbReference>
<dbReference type="PATRIC" id="fig|908809.3.peg.295"/>
<dbReference type="Gene3D" id="3.40.50.300">
    <property type="entry name" value="P-loop containing nucleotide triphosphate hydrolases"/>
    <property type="match status" value="1"/>
</dbReference>
<dbReference type="STRING" id="908809.ABG79_00296"/>
<evidence type="ECO:0000256" key="2">
    <source>
        <dbReference type="ARBA" id="ARBA00022490"/>
    </source>
</evidence>
<evidence type="ECO:0000313" key="10">
    <source>
        <dbReference type="EMBL" id="KRQ88127.1"/>
    </source>
</evidence>
<gene>
    <name evidence="8 10" type="primary">coaE</name>
    <name evidence="10" type="ORF">ABG79_00296</name>
</gene>
<dbReference type="PANTHER" id="PTHR10695">
    <property type="entry name" value="DEPHOSPHO-COA KINASE-RELATED"/>
    <property type="match status" value="1"/>
</dbReference>
<dbReference type="InterPro" id="IPR001977">
    <property type="entry name" value="Depp_CoAkinase"/>
</dbReference>
<evidence type="ECO:0000256" key="1">
    <source>
        <dbReference type="ARBA" id="ARBA00009018"/>
    </source>
</evidence>
<comment type="caution">
    <text evidence="10">The sequence shown here is derived from an EMBL/GenBank/DDBJ whole genome shotgun (WGS) entry which is preliminary data.</text>
</comment>
<dbReference type="Proteomes" id="UP000052015">
    <property type="component" value="Unassembled WGS sequence"/>
</dbReference>
<dbReference type="GO" id="GO:0005524">
    <property type="term" value="F:ATP binding"/>
    <property type="evidence" value="ECO:0007669"/>
    <property type="project" value="UniProtKB-UniRule"/>
</dbReference>
<reference evidence="10 11" key="1">
    <citation type="submission" date="2015-09" db="EMBL/GenBank/DDBJ databases">
        <title>Draft genome sequence of a Caloramator mitchellensis, a moderate thermophile from the Great Artesian Basin of Australia.</title>
        <authorList>
            <person name="Patel B.K."/>
        </authorList>
    </citation>
    <scope>NUCLEOTIDE SEQUENCE [LARGE SCALE GENOMIC DNA]</scope>
    <source>
        <strain evidence="10 11">VF08</strain>
    </source>
</reference>
<dbReference type="EC" id="2.7.1.24" evidence="8 9"/>
<dbReference type="GO" id="GO:0005737">
    <property type="term" value="C:cytoplasm"/>
    <property type="evidence" value="ECO:0007669"/>
    <property type="project" value="UniProtKB-SubCell"/>
</dbReference>
<protein>
    <recommendedName>
        <fullName evidence="8 9">Dephospho-CoA kinase</fullName>
        <ecNumber evidence="8 9">2.7.1.24</ecNumber>
    </recommendedName>
    <alternativeName>
        <fullName evidence="8">Dephosphocoenzyme A kinase</fullName>
    </alternativeName>
</protein>
<dbReference type="OrthoDB" id="9812943at2"/>
<evidence type="ECO:0000256" key="4">
    <source>
        <dbReference type="ARBA" id="ARBA00022741"/>
    </source>
</evidence>
<dbReference type="FunFam" id="3.40.50.300:FF:000991">
    <property type="entry name" value="Dephospho-CoA kinase"/>
    <property type="match status" value="1"/>
</dbReference>
<sequence>MKIVGLTGGIASGKSTVSEFLKQRGFPVLDADKIAREIVQSGSDVLKILVREFGDEILLESGELNRSKLRNIVFNDKNKLNRLNEITHPEIRKRLNEQIIEYKKYGFKLIIVDAALLIEAKFYELVDIIILVYVDLNTQIERLIKRDNISKDDAFKIINSQMKLEEKIKYADYIIDNTKDFEYTKMQVNKIINSIKSSEECNE</sequence>
<dbReference type="GO" id="GO:0015937">
    <property type="term" value="P:coenzyme A biosynthetic process"/>
    <property type="evidence" value="ECO:0007669"/>
    <property type="project" value="UniProtKB-UniRule"/>
</dbReference>
<dbReference type="Pfam" id="PF01121">
    <property type="entry name" value="CoaE"/>
    <property type="match status" value="1"/>
</dbReference>
<feature type="binding site" evidence="8">
    <location>
        <begin position="11"/>
        <end position="16"/>
    </location>
    <ligand>
        <name>ATP</name>
        <dbReference type="ChEBI" id="CHEBI:30616"/>
    </ligand>
</feature>
<accession>A0A0R3K6R5</accession>
<evidence type="ECO:0000256" key="6">
    <source>
        <dbReference type="ARBA" id="ARBA00022840"/>
    </source>
</evidence>
<dbReference type="NCBIfam" id="TIGR00152">
    <property type="entry name" value="dephospho-CoA kinase"/>
    <property type="match status" value="1"/>
</dbReference>
<evidence type="ECO:0000256" key="7">
    <source>
        <dbReference type="ARBA" id="ARBA00022993"/>
    </source>
</evidence>
<comment type="subcellular location">
    <subcellularLocation>
        <location evidence="8">Cytoplasm</location>
    </subcellularLocation>
</comment>
<name>A0A0R3K6R5_CALMK</name>
<dbReference type="UniPathway" id="UPA00241">
    <property type="reaction ID" value="UER00356"/>
</dbReference>
<proteinExistence type="inferred from homology"/>
<keyword evidence="3 8" id="KW-0808">Transferase</keyword>
<dbReference type="PROSITE" id="PS51219">
    <property type="entry name" value="DPCK"/>
    <property type="match status" value="1"/>
</dbReference>
<keyword evidence="6 8" id="KW-0067">ATP-binding</keyword>
<dbReference type="CDD" id="cd02022">
    <property type="entry name" value="DPCK"/>
    <property type="match status" value="1"/>
</dbReference>
<evidence type="ECO:0000313" key="11">
    <source>
        <dbReference type="Proteomes" id="UP000052015"/>
    </source>
</evidence>
<comment type="catalytic activity">
    <reaction evidence="8">
        <text>3'-dephospho-CoA + ATP = ADP + CoA + H(+)</text>
        <dbReference type="Rhea" id="RHEA:18245"/>
        <dbReference type="ChEBI" id="CHEBI:15378"/>
        <dbReference type="ChEBI" id="CHEBI:30616"/>
        <dbReference type="ChEBI" id="CHEBI:57287"/>
        <dbReference type="ChEBI" id="CHEBI:57328"/>
        <dbReference type="ChEBI" id="CHEBI:456216"/>
        <dbReference type="EC" id="2.7.1.24"/>
    </reaction>
</comment>
<keyword evidence="4 8" id="KW-0547">Nucleotide-binding</keyword>
<comment type="pathway">
    <text evidence="8">Cofactor biosynthesis; coenzyme A biosynthesis; CoA from (R)-pantothenate: step 5/5.</text>
</comment>
<keyword evidence="5 8" id="KW-0418">Kinase</keyword>